<sequence length="221" mass="24978">MVKLLTIAVIALFSNFTVMADSPSEYRLDAGHQRSPFSLSSATNSQARLHFQLSHDKVGGRWNVSEDLLQPRFSSETARDLISDEATGLRQYDAALSYPMVRRGMNLDLGLNIRFINGNAISYSEDYKQQQRNFREAVPMFYAAALFELPFKGLSAGFVGRHSDSLINPSFDYKARLSYEWAGGLGLEGGWQHQKYASDELNQLQSRSVSKGLFLDFRLRF</sequence>
<gene>
    <name evidence="1" type="ORF">MNBD_GAMMA25-1143</name>
</gene>
<accession>A0A3B1APL4</accession>
<dbReference type="AlphaFoldDB" id="A0A3B1APL4"/>
<evidence type="ECO:0000313" key="1">
    <source>
        <dbReference type="EMBL" id="VAX07899.1"/>
    </source>
</evidence>
<protein>
    <submittedName>
        <fullName evidence="1">Uncharacterized protein</fullName>
    </submittedName>
</protein>
<name>A0A3B1APL4_9ZZZZ</name>
<reference evidence="1" key="1">
    <citation type="submission" date="2018-06" db="EMBL/GenBank/DDBJ databases">
        <authorList>
            <person name="Zhirakovskaya E."/>
        </authorList>
    </citation>
    <scope>NUCLEOTIDE SEQUENCE</scope>
</reference>
<dbReference type="EMBL" id="UOFY01000021">
    <property type="protein sequence ID" value="VAX07899.1"/>
    <property type="molecule type" value="Genomic_DNA"/>
</dbReference>
<organism evidence="1">
    <name type="scientific">hydrothermal vent metagenome</name>
    <dbReference type="NCBI Taxonomy" id="652676"/>
    <lineage>
        <taxon>unclassified sequences</taxon>
        <taxon>metagenomes</taxon>
        <taxon>ecological metagenomes</taxon>
    </lineage>
</organism>
<proteinExistence type="predicted"/>